<gene>
    <name evidence="9" type="ORF">ACFOX3_09275</name>
</gene>
<feature type="transmembrane region" description="Helical" evidence="8">
    <location>
        <begin position="69"/>
        <end position="88"/>
    </location>
</feature>
<comment type="caution">
    <text evidence="9">The sequence shown here is derived from an EMBL/GenBank/DDBJ whole genome shotgun (WGS) entry which is preliminary data.</text>
</comment>
<feature type="transmembrane region" description="Helical" evidence="8">
    <location>
        <begin position="132"/>
        <end position="152"/>
    </location>
</feature>
<keyword evidence="4" id="KW-1003">Cell membrane</keyword>
<dbReference type="Proteomes" id="UP001595840">
    <property type="component" value="Unassembled WGS sequence"/>
</dbReference>
<evidence type="ECO:0000256" key="2">
    <source>
        <dbReference type="ARBA" id="ARBA00010735"/>
    </source>
</evidence>
<evidence type="ECO:0000313" key="10">
    <source>
        <dbReference type="Proteomes" id="UP001595840"/>
    </source>
</evidence>
<dbReference type="Pfam" id="PF03591">
    <property type="entry name" value="AzlC"/>
    <property type="match status" value="1"/>
</dbReference>
<name>A0ABV8V3K1_9GAMM</name>
<evidence type="ECO:0000256" key="7">
    <source>
        <dbReference type="ARBA" id="ARBA00023136"/>
    </source>
</evidence>
<comment type="similarity">
    <text evidence="2">Belongs to the AzlC family.</text>
</comment>
<keyword evidence="10" id="KW-1185">Reference proteome</keyword>
<evidence type="ECO:0000256" key="8">
    <source>
        <dbReference type="SAM" id="Phobius"/>
    </source>
</evidence>
<dbReference type="RefSeq" id="WP_290260464.1">
    <property type="nucleotide sequence ID" value="NZ_JAUFQG010000004.1"/>
</dbReference>
<dbReference type="EMBL" id="JBHSCX010000006">
    <property type="protein sequence ID" value="MFC4362494.1"/>
    <property type="molecule type" value="Genomic_DNA"/>
</dbReference>
<reference evidence="10" key="1">
    <citation type="journal article" date="2019" name="Int. J. Syst. Evol. Microbiol.">
        <title>The Global Catalogue of Microorganisms (GCM) 10K type strain sequencing project: providing services to taxonomists for standard genome sequencing and annotation.</title>
        <authorList>
            <consortium name="The Broad Institute Genomics Platform"/>
            <consortium name="The Broad Institute Genome Sequencing Center for Infectious Disease"/>
            <person name="Wu L."/>
            <person name="Ma J."/>
        </authorList>
    </citation>
    <scope>NUCLEOTIDE SEQUENCE [LARGE SCALE GENOMIC DNA]</scope>
    <source>
        <strain evidence="10">CECT 8570</strain>
    </source>
</reference>
<feature type="transmembrane region" description="Helical" evidence="8">
    <location>
        <begin position="43"/>
        <end position="62"/>
    </location>
</feature>
<accession>A0ABV8V3K1</accession>
<evidence type="ECO:0000256" key="4">
    <source>
        <dbReference type="ARBA" id="ARBA00022475"/>
    </source>
</evidence>
<evidence type="ECO:0000256" key="1">
    <source>
        <dbReference type="ARBA" id="ARBA00004651"/>
    </source>
</evidence>
<keyword evidence="5 8" id="KW-0812">Transmembrane</keyword>
<feature type="transmembrane region" description="Helical" evidence="8">
    <location>
        <begin position="164"/>
        <end position="181"/>
    </location>
</feature>
<evidence type="ECO:0000313" key="9">
    <source>
        <dbReference type="EMBL" id="MFC4362494.1"/>
    </source>
</evidence>
<dbReference type="PANTHER" id="PTHR34979">
    <property type="entry name" value="INNER MEMBRANE PROTEIN YGAZ"/>
    <property type="match status" value="1"/>
</dbReference>
<dbReference type="PANTHER" id="PTHR34979:SF1">
    <property type="entry name" value="INNER MEMBRANE PROTEIN YGAZ"/>
    <property type="match status" value="1"/>
</dbReference>
<organism evidence="9 10">
    <name type="scientific">Simiduia curdlanivorans</name>
    <dbReference type="NCBI Taxonomy" id="1492769"/>
    <lineage>
        <taxon>Bacteria</taxon>
        <taxon>Pseudomonadati</taxon>
        <taxon>Pseudomonadota</taxon>
        <taxon>Gammaproteobacteria</taxon>
        <taxon>Cellvibrionales</taxon>
        <taxon>Cellvibrionaceae</taxon>
        <taxon>Simiduia</taxon>
    </lineage>
</organism>
<sequence length="233" mass="25488">MFNRNIFFKGALHGSPFLLVIAPFGLLFGVVAAEAGLTIIETLAMTILVIAGASQFTALALLSEHAPTLIIIIASLAVNLRMAMYSAALVPHFGEAPMRWRALAAYFMIDQTFAVAVKQYDATPAWSSAEKLSYYFGSAAIVCPFWYCSTYLGAVIGEAIPKSYSLDFAIPICFIAIIAPMIRNLPHLVTLLVSVTVALCLSWLPYNIWLLISALLAMMAGAQTEYWLERRKP</sequence>
<keyword evidence="7 8" id="KW-0472">Membrane</keyword>
<protein>
    <submittedName>
        <fullName evidence="9">AzlC family ABC transporter permease</fullName>
    </submittedName>
</protein>
<keyword evidence="6 8" id="KW-1133">Transmembrane helix</keyword>
<evidence type="ECO:0000256" key="5">
    <source>
        <dbReference type="ARBA" id="ARBA00022692"/>
    </source>
</evidence>
<keyword evidence="3" id="KW-0813">Transport</keyword>
<dbReference type="InterPro" id="IPR011606">
    <property type="entry name" value="Brnchd-chn_aa_trnsp_permease"/>
</dbReference>
<comment type="subcellular location">
    <subcellularLocation>
        <location evidence="1">Cell membrane</location>
        <topology evidence="1">Multi-pass membrane protein</topology>
    </subcellularLocation>
</comment>
<evidence type="ECO:0000256" key="6">
    <source>
        <dbReference type="ARBA" id="ARBA00022989"/>
    </source>
</evidence>
<evidence type="ECO:0000256" key="3">
    <source>
        <dbReference type="ARBA" id="ARBA00022448"/>
    </source>
</evidence>
<proteinExistence type="inferred from homology"/>